<accession>A0A9D4MGE7</accession>
<gene>
    <name evidence="2" type="ORF">DPMN_038064</name>
</gene>
<sequence>MFTRLQSTATLGPASCVNSRTACFDSWLDTLTHNCGKWSSASRRITPWKRQTSTSTATGNPYQGNARRPTLPTYVASTDCGRS</sequence>
<dbReference type="AlphaFoldDB" id="A0A9D4MGE7"/>
<protein>
    <submittedName>
        <fullName evidence="2">Uncharacterized protein</fullName>
    </submittedName>
</protein>
<evidence type="ECO:0000256" key="1">
    <source>
        <dbReference type="SAM" id="MobiDB-lite"/>
    </source>
</evidence>
<reference evidence="2" key="1">
    <citation type="journal article" date="2019" name="bioRxiv">
        <title>The Genome of the Zebra Mussel, Dreissena polymorpha: A Resource for Invasive Species Research.</title>
        <authorList>
            <person name="McCartney M.A."/>
            <person name="Auch B."/>
            <person name="Kono T."/>
            <person name="Mallez S."/>
            <person name="Zhang Y."/>
            <person name="Obille A."/>
            <person name="Becker A."/>
            <person name="Abrahante J.E."/>
            <person name="Garbe J."/>
            <person name="Badalamenti J.P."/>
            <person name="Herman A."/>
            <person name="Mangelson H."/>
            <person name="Liachko I."/>
            <person name="Sullivan S."/>
            <person name="Sone E.D."/>
            <person name="Koren S."/>
            <person name="Silverstein K.A.T."/>
            <person name="Beckman K.B."/>
            <person name="Gohl D.M."/>
        </authorList>
    </citation>
    <scope>NUCLEOTIDE SEQUENCE</scope>
    <source>
        <strain evidence="2">Duluth1</strain>
        <tissue evidence="2">Whole animal</tissue>
    </source>
</reference>
<evidence type="ECO:0000313" key="2">
    <source>
        <dbReference type="EMBL" id="KAH3874811.1"/>
    </source>
</evidence>
<organism evidence="2 3">
    <name type="scientific">Dreissena polymorpha</name>
    <name type="common">Zebra mussel</name>
    <name type="synonym">Mytilus polymorpha</name>
    <dbReference type="NCBI Taxonomy" id="45954"/>
    <lineage>
        <taxon>Eukaryota</taxon>
        <taxon>Metazoa</taxon>
        <taxon>Spiralia</taxon>
        <taxon>Lophotrochozoa</taxon>
        <taxon>Mollusca</taxon>
        <taxon>Bivalvia</taxon>
        <taxon>Autobranchia</taxon>
        <taxon>Heteroconchia</taxon>
        <taxon>Euheterodonta</taxon>
        <taxon>Imparidentia</taxon>
        <taxon>Neoheterodontei</taxon>
        <taxon>Myida</taxon>
        <taxon>Dreissenoidea</taxon>
        <taxon>Dreissenidae</taxon>
        <taxon>Dreissena</taxon>
    </lineage>
</organism>
<reference evidence="2" key="2">
    <citation type="submission" date="2020-11" db="EMBL/GenBank/DDBJ databases">
        <authorList>
            <person name="McCartney M.A."/>
            <person name="Auch B."/>
            <person name="Kono T."/>
            <person name="Mallez S."/>
            <person name="Becker A."/>
            <person name="Gohl D.M."/>
            <person name="Silverstein K.A.T."/>
            <person name="Koren S."/>
            <person name="Bechman K.B."/>
            <person name="Herman A."/>
            <person name="Abrahante J.E."/>
            <person name="Garbe J."/>
        </authorList>
    </citation>
    <scope>NUCLEOTIDE SEQUENCE</scope>
    <source>
        <strain evidence="2">Duluth1</strain>
        <tissue evidence="2">Whole animal</tissue>
    </source>
</reference>
<feature type="region of interest" description="Disordered" evidence="1">
    <location>
        <begin position="48"/>
        <end position="83"/>
    </location>
</feature>
<proteinExistence type="predicted"/>
<dbReference type="Proteomes" id="UP000828390">
    <property type="component" value="Unassembled WGS sequence"/>
</dbReference>
<name>A0A9D4MGE7_DREPO</name>
<comment type="caution">
    <text evidence="2">The sequence shown here is derived from an EMBL/GenBank/DDBJ whole genome shotgun (WGS) entry which is preliminary data.</text>
</comment>
<keyword evidence="3" id="KW-1185">Reference proteome</keyword>
<feature type="compositionally biased region" description="Polar residues" evidence="1">
    <location>
        <begin position="48"/>
        <end position="63"/>
    </location>
</feature>
<evidence type="ECO:0000313" key="3">
    <source>
        <dbReference type="Proteomes" id="UP000828390"/>
    </source>
</evidence>
<dbReference type="EMBL" id="JAIWYP010000002">
    <property type="protein sequence ID" value="KAH3874811.1"/>
    <property type="molecule type" value="Genomic_DNA"/>
</dbReference>